<keyword evidence="1" id="KW-0732">Signal</keyword>
<evidence type="ECO:0000313" key="2">
    <source>
        <dbReference type="EMBL" id="MBB6428949.1"/>
    </source>
</evidence>
<feature type="signal peptide" evidence="1">
    <location>
        <begin position="1"/>
        <end position="23"/>
    </location>
</feature>
<feature type="chain" id="PRO_5030871119" description="Lipoprotein" evidence="1">
    <location>
        <begin position="24"/>
        <end position="81"/>
    </location>
</feature>
<organism evidence="2 3">
    <name type="scientific">Algisphaera agarilytica</name>
    <dbReference type="NCBI Taxonomy" id="1385975"/>
    <lineage>
        <taxon>Bacteria</taxon>
        <taxon>Pseudomonadati</taxon>
        <taxon>Planctomycetota</taxon>
        <taxon>Phycisphaerae</taxon>
        <taxon>Phycisphaerales</taxon>
        <taxon>Phycisphaeraceae</taxon>
        <taxon>Algisphaera</taxon>
    </lineage>
</organism>
<keyword evidence="3" id="KW-1185">Reference proteome</keyword>
<dbReference type="EMBL" id="JACHGY010000001">
    <property type="protein sequence ID" value="MBB6428949.1"/>
    <property type="molecule type" value="Genomic_DNA"/>
</dbReference>
<dbReference type="Proteomes" id="UP000541810">
    <property type="component" value="Unassembled WGS sequence"/>
</dbReference>
<proteinExistence type="predicted"/>
<dbReference type="PROSITE" id="PS51257">
    <property type="entry name" value="PROKAR_LIPOPROTEIN"/>
    <property type="match status" value="1"/>
</dbReference>
<reference evidence="2 3" key="1">
    <citation type="submission" date="2020-08" db="EMBL/GenBank/DDBJ databases">
        <title>Genomic Encyclopedia of Type Strains, Phase IV (KMG-IV): sequencing the most valuable type-strain genomes for metagenomic binning, comparative biology and taxonomic classification.</title>
        <authorList>
            <person name="Goeker M."/>
        </authorList>
    </citation>
    <scope>NUCLEOTIDE SEQUENCE [LARGE SCALE GENOMIC DNA]</scope>
    <source>
        <strain evidence="2 3">DSM 103725</strain>
    </source>
</reference>
<gene>
    <name evidence="2" type="ORF">HNQ40_000755</name>
</gene>
<sequence>MKHTLYGVLLSAAVLLGTGCTYYEITDPTTDKTYYTTNWDRKDNKSGVIQFKDMKSGKQVTLTNAEVGEIKEKQYKAAIKD</sequence>
<evidence type="ECO:0000313" key="3">
    <source>
        <dbReference type="Proteomes" id="UP000541810"/>
    </source>
</evidence>
<comment type="caution">
    <text evidence="2">The sequence shown here is derived from an EMBL/GenBank/DDBJ whole genome shotgun (WGS) entry which is preliminary data.</text>
</comment>
<protein>
    <recommendedName>
        <fullName evidence="4">Lipoprotein</fullName>
    </recommendedName>
</protein>
<dbReference type="AlphaFoldDB" id="A0A7X0H6X8"/>
<evidence type="ECO:0000256" key="1">
    <source>
        <dbReference type="SAM" id="SignalP"/>
    </source>
</evidence>
<name>A0A7X0H6X8_9BACT</name>
<dbReference type="RefSeq" id="WP_184676535.1">
    <property type="nucleotide sequence ID" value="NZ_JACHGY010000001.1"/>
</dbReference>
<accession>A0A7X0H6X8</accession>
<evidence type="ECO:0008006" key="4">
    <source>
        <dbReference type="Google" id="ProtNLM"/>
    </source>
</evidence>